<feature type="compositionally biased region" description="Low complexity" evidence="1">
    <location>
        <begin position="1"/>
        <end position="14"/>
    </location>
</feature>
<organism evidence="2 3">
    <name type="scientific">Natronoarchaeum philippinense</name>
    <dbReference type="NCBI Taxonomy" id="558529"/>
    <lineage>
        <taxon>Archaea</taxon>
        <taxon>Methanobacteriati</taxon>
        <taxon>Methanobacteriota</taxon>
        <taxon>Stenosarchaea group</taxon>
        <taxon>Halobacteria</taxon>
        <taxon>Halobacteriales</taxon>
        <taxon>Natronoarchaeaceae</taxon>
    </lineage>
</organism>
<dbReference type="OrthoDB" id="316110at2157"/>
<keyword evidence="3" id="KW-1185">Reference proteome</keyword>
<name>A0A285N299_NATPI</name>
<feature type="region of interest" description="Disordered" evidence="1">
    <location>
        <begin position="1"/>
        <end position="22"/>
    </location>
</feature>
<gene>
    <name evidence="2" type="ORF">SAMN06269185_0317</name>
</gene>
<evidence type="ECO:0008006" key="4">
    <source>
        <dbReference type="Google" id="ProtNLM"/>
    </source>
</evidence>
<accession>A0A285N299</accession>
<proteinExistence type="predicted"/>
<dbReference type="RefSeq" id="WP_097007367.1">
    <property type="nucleotide sequence ID" value="NZ_OBEJ01000001.1"/>
</dbReference>
<dbReference type="EMBL" id="OBEJ01000001">
    <property type="protein sequence ID" value="SNZ03594.1"/>
    <property type="molecule type" value="Genomic_DNA"/>
</dbReference>
<protein>
    <recommendedName>
        <fullName evidence="4">AbrB/MazE/SpoVT family DNA-binding domain-containing protein</fullName>
    </recommendedName>
</protein>
<reference evidence="2 3" key="1">
    <citation type="submission" date="2017-09" db="EMBL/GenBank/DDBJ databases">
        <authorList>
            <person name="Ehlers B."/>
            <person name="Leendertz F.H."/>
        </authorList>
    </citation>
    <scope>NUCLEOTIDE SEQUENCE [LARGE SCALE GENOMIC DNA]</scope>
    <source>
        <strain evidence="2 3">DSM 27208</strain>
    </source>
</reference>
<dbReference type="Proteomes" id="UP000219453">
    <property type="component" value="Unassembled WGS sequence"/>
</dbReference>
<evidence type="ECO:0000313" key="3">
    <source>
        <dbReference type="Proteomes" id="UP000219453"/>
    </source>
</evidence>
<evidence type="ECO:0000256" key="1">
    <source>
        <dbReference type="SAM" id="MobiDB-lite"/>
    </source>
</evidence>
<dbReference type="AlphaFoldDB" id="A0A285N299"/>
<sequence length="62" mass="6761">MPKTTVTKTTSTTTNSDGEDRTVEQYRTTVPKGIAEAMDLAGARVEWNIKSGNTLEITVTDE</sequence>
<evidence type="ECO:0000313" key="2">
    <source>
        <dbReference type="EMBL" id="SNZ03594.1"/>
    </source>
</evidence>